<sequence length="335" mass="38522">MEGEKEKVKIFYSWQSSYDERKNRFYIRDALTKAVTHLNEKQSTFIYEWDQATDYSSGSPDILATILAKISASQIVISDVTVIPQNGTPKNEFPNPNVMFELGFAVAKIGWGRIITLLNSSEGHGPKDLPFDINKQRVSLYNSNRDDGKKNLEKLLIFAIELITSNNPAYPNESDPAITEKIKRQSDINTLTGLMNYLDTNILDYYFEALPNIMYFDGSTCWESFRAIFKSSAFYLYDTTTFKILNNIYENWSQLVEAGQFFYDHHQNGLDYIFPGRKRYESSDAQMAWDVIGSLSMSLQMELASLIENLKNKFPEIDINKTNSEGRKDIIRSRP</sequence>
<accession>A0A899NFC3</accession>
<protein>
    <recommendedName>
        <fullName evidence="2">CD-NTase-associated protein 12/Pycsar effector protein TIR domain-containing protein</fullName>
    </recommendedName>
</protein>
<keyword evidence="1" id="KW-0614">Plasmid</keyword>
<evidence type="ECO:0008006" key="2">
    <source>
        <dbReference type="Google" id="ProtNLM"/>
    </source>
</evidence>
<proteinExistence type="predicted"/>
<dbReference type="RefSeq" id="WP_052219384.1">
    <property type="nucleotide sequence ID" value="NZ_CP095444.1"/>
</dbReference>
<dbReference type="EMBL" id="MT813046">
    <property type="protein sequence ID" value="QSM62611.1"/>
    <property type="molecule type" value="Genomic_DNA"/>
</dbReference>
<reference evidence="1" key="1">
    <citation type="submission" date="2020-07" db="EMBL/GenBank/DDBJ databases">
        <title>Persistence and transmission of plasmid-borne blaNDM genes carried by diverse species of Enterobacterium in a Chinese goose farm.</title>
        <authorList>
            <person name="Fang L.-X."/>
            <person name="Cen D.-J."/>
        </authorList>
    </citation>
    <scope>NUCLEOTIDE SEQUENCE</scope>
    <source>
        <strain evidence="1">M2</strain>
        <plasmid evidence="1">pM2-1</plasmid>
    </source>
</reference>
<name>A0A899NFC3_PROST</name>
<evidence type="ECO:0000313" key="1">
    <source>
        <dbReference type="EMBL" id="QSM62611.1"/>
    </source>
</evidence>
<geneLocation type="plasmid" evidence="1">
    <name>pM2-1</name>
</geneLocation>
<gene>
    <name evidence="1" type="ORF">EKPLLCFL_00376</name>
</gene>
<dbReference type="AlphaFoldDB" id="A0A899NFC3"/>
<organism evidence="1">
    <name type="scientific">Providencia stuartii</name>
    <dbReference type="NCBI Taxonomy" id="588"/>
    <lineage>
        <taxon>Bacteria</taxon>
        <taxon>Pseudomonadati</taxon>
        <taxon>Pseudomonadota</taxon>
        <taxon>Gammaproteobacteria</taxon>
        <taxon>Enterobacterales</taxon>
        <taxon>Morganellaceae</taxon>
        <taxon>Providencia</taxon>
    </lineage>
</organism>